<dbReference type="GO" id="GO:0003677">
    <property type="term" value="F:DNA binding"/>
    <property type="evidence" value="ECO:0007669"/>
    <property type="project" value="TreeGrafter"/>
</dbReference>
<reference evidence="5 6" key="1">
    <citation type="journal article" date="2012" name="J. Bacteriol.">
        <title>Complete genome sequence of the hyperthermophilic cellulolytic Crenarchaeon 'Thermogladius cellulolyticus' 1633.</title>
        <authorList>
            <person name="Mardanov A.V."/>
            <person name="Kochetkova T.V."/>
            <person name="Beletsky A.V."/>
            <person name="Bonch-Osmolovskaya E.A."/>
            <person name="Ravin N.V."/>
            <person name="Skryabin K.G."/>
        </authorList>
    </citation>
    <scope>NUCLEOTIDE SEQUENCE [LARGE SCALE GENOMIC DNA]</scope>
    <source>
        <strain evidence="6">DSM 22663 / VKM B-2946 / 1633</strain>
    </source>
</reference>
<dbReference type="PANTHER" id="PTHR34719">
    <property type="entry name" value="NICKEL-RESPONSIVE REGULATOR"/>
    <property type="match status" value="1"/>
</dbReference>
<protein>
    <submittedName>
        <fullName evidence="5">Putative transcriptional regulator, CopG family</fullName>
    </submittedName>
</protein>
<dbReference type="InterPro" id="IPR045865">
    <property type="entry name" value="ACT-like_dom_sf"/>
</dbReference>
<dbReference type="HOGENOM" id="CLU_113319_2_1_2"/>
<evidence type="ECO:0000313" key="6">
    <source>
        <dbReference type="Proteomes" id="UP000005270"/>
    </source>
</evidence>
<evidence type="ECO:0000256" key="3">
    <source>
        <dbReference type="ARBA" id="ARBA00023163"/>
    </source>
</evidence>
<dbReference type="PANTHER" id="PTHR34719:SF2">
    <property type="entry name" value="NICKEL-RESPONSIVE REGULATOR"/>
    <property type="match status" value="1"/>
</dbReference>
<dbReference type="KEGG" id="thg:TCELL_0865"/>
<dbReference type="RefSeq" id="WP_014737539.1">
    <property type="nucleotide sequence ID" value="NC_017954.1"/>
</dbReference>
<dbReference type="SUPFAM" id="SSF47598">
    <property type="entry name" value="Ribbon-helix-helix"/>
    <property type="match status" value="1"/>
</dbReference>
<organism evidence="5 6">
    <name type="scientific">Thermogladius calderae (strain DSM 22663 / VKM B-2946 / 1633)</name>
    <dbReference type="NCBI Taxonomy" id="1184251"/>
    <lineage>
        <taxon>Archaea</taxon>
        <taxon>Thermoproteota</taxon>
        <taxon>Thermoprotei</taxon>
        <taxon>Desulfurococcales</taxon>
        <taxon>Desulfurococcaceae</taxon>
        <taxon>Thermogladius</taxon>
    </lineage>
</organism>
<dbReference type="InParanoid" id="I3TEV1"/>
<dbReference type="Gene3D" id="1.10.1220.10">
    <property type="entry name" value="Met repressor-like"/>
    <property type="match status" value="1"/>
</dbReference>
<dbReference type="InterPro" id="IPR013321">
    <property type="entry name" value="Arc_rbn_hlx_hlx"/>
</dbReference>
<dbReference type="InterPro" id="IPR014864">
    <property type="entry name" value="TF_NikR_Ni-bd_C"/>
</dbReference>
<dbReference type="InterPro" id="IPR050192">
    <property type="entry name" value="CopG/NikR_regulator"/>
</dbReference>
<dbReference type="GeneID" id="13013182"/>
<dbReference type="InterPro" id="IPR010985">
    <property type="entry name" value="Ribbon_hlx_hlx"/>
</dbReference>
<dbReference type="EMBL" id="CP003531">
    <property type="protein sequence ID" value="AFK51289.1"/>
    <property type="molecule type" value="Genomic_DNA"/>
</dbReference>
<evidence type="ECO:0000256" key="1">
    <source>
        <dbReference type="ARBA" id="ARBA00023015"/>
    </source>
</evidence>
<keyword evidence="6" id="KW-1185">Reference proteome</keyword>
<dbReference type="SUPFAM" id="SSF55021">
    <property type="entry name" value="ACT-like"/>
    <property type="match status" value="1"/>
</dbReference>
<keyword evidence="2" id="KW-0238">DNA-binding</keyword>
<sequence>MPRGVVSTALKIGVYLPEDIAEKLIKVKDEKGLSLSRIVQLALYNYLAEEEFLRSDNVIAIIGLVYDHSLDHVDVILTDIQHHYLGLVISATHIHLDERNCLLAIFVRGKGGEVAKLFEELRKVKGVKSAKLMTLLA</sequence>
<feature type="domain" description="Transcription factor NikR nickel binding C-terminal" evidence="4">
    <location>
        <begin position="59"/>
        <end position="134"/>
    </location>
</feature>
<keyword evidence="3" id="KW-0804">Transcription</keyword>
<proteinExistence type="predicted"/>
<dbReference type="GO" id="GO:0006355">
    <property type="term" value="P:regulation of DNA-templated transcription"/>
    <property type="evidence" value="ECO:0007669"/>
    <property type="project" value="InterPro"/>
</dbReference>
<dbReference type="Pfam" id="PF08753">
    <property type="entry name" value="NikR_C"/>
    <property type="match status" value="1"/>
</dbReference>
<accession>I3TEV1</accession>
<dbReference type="OrthoDB" id="25654at2157"/>
<evidence type="ECO:0000256" key="2">
    <source>
        <dbReference type="ARBA" id="ARBA00023125"/>
    </source>
</evidence>
<dbReference type="eggNOG" id="arCOG01008">
    <property type="taxonomic scope" value="Archaea"/>
</dbReference>
<keyword evidence="1" id="KW-0805">Transcription regulation</keyword>
<dbReference type="InterPro" id="IPR027271">
    <property type="entry name" value="Acetolactate_synth/TF_NikR_C"/>
</dbReference>
<dbReference type="STRING" id="1184251.TCELL_0865"/>
<gene>
    <name evidence="5" type="ordered locus">TCELL_0865</name>
</gene>
<dbReference type="Gene3D" id="3.30.70.1150">
    <property type="entry name" value="ACT-like. Chain A, domain 2"/>
    <property type="match status" value="1"/>
</dbReference>
<evidence type="ECO:0000259" key="4">
    <source>
        <dbReference type="Pfam" id="PF08753"/>
    </source>
</evidence>
<evidence type="ECO:0000313" key="5">
    <source>
        <dbReference type="EMBL" id="AFK51289.1"/>
    </source>
</evidence>
<name>I3TEV1_THEC1</name>
<dbReference type="AlphaFoldDB" id="I3TEV1"/>
<dbReference type="Proteomes" id="UP000005270">
    <property type="component" value="Chromosome"/>
</dbReference>